<organism evidence="2 3">
    <name type="scientific">Lysobacter enzymogenes</name>
    <dbReference type="NCBI Taxonomy" id="69"/>
    <lineage>
        <taxon>Bacteria</taxon>
        <taxon>Pseudomonadati</taxon>
        <taxon>Pseudomonadota</taxon>
        <taxon>Gammaproteobacteria</taxon>
        <taxon>Lysobacterales</taxon>
        <taxon>Lysobacteraceae</taxon>
        <taxon>Lysobacter</taxon>
    </lineage>
</organism>
<gene>
    <name evidence="2" type="ORF">GLE_1060</name>
</gene>
<evidence type="ECO:0000313" key="2">
    <source>
        <dbReference type="EMBL" id="ALN56418.1"/>
    </source>
</evidence>
<dbReference type="KEGG" id="lez:GLE_1060"/>
<evidence type="ECO:0000313" key="3">
    <source>
        <dbReference type="Proteomes" id="UP000061569"/>
    </source>
</evidence>
<reference evidence="2 3" key="1">
    <citation type="submission" date="2015-11" db="EMBL/GenBank/DDBJ databases">
        <title>Genome sequences of Lysobacter enzymogenes strain C3 and Lysobacter antibioticus ATCC 29479.</title>
        <authorList>
            <person name="Kobayashi D.Y."/>
        </authorList>
    </citation>
    <scope>NUCLEOTIDE SEQUENCE [LARGE SCALE GENOMIC DNA]</scope>
    <source>
        <strain evidence="2 3">C3</strain>
    </source>
</reference>
<proteinExistence type="predicted"/>
<dbReference type="PATRIC" id="fig|69.6.peg.1049"/>
<accession>A0A0S2DD00</accession>
<sequence length="43" mass="4133">MAEGGSGHTLSAASRPPARGSGGRPTNGGTGHAISCNRVLTGK</sequence>
<evidence type="ECO:0000256" key="1">
    <source>
        <dbReference type="SAM" id="MobiDB-lite"/>
    </source>
</evidence>
<dbReference type="STRING" id="69.GLE_1060"/>
<protein>
    <submittedName>
        <fullName evidence="2">Uncharacterized protein</fullName>
    </submittedName>
</protein>
<feature type="compositionally biased region" description="Gly residues" evidence="1">
    <location>
        <begin position="20"/>
        <end position="31"/>
    </location>
</feature>
<dbReference type="AlphaFoldDB" id="A0A0S2DD00"/>
<dbReference type="EMBL" id="CP013140">
    <property type="protein sequence ID" value="ALN56418.1"/>
    <property type="molecule type" value="Genomic_DNA"/>
</dbReference>
<feature type="region of interest" description="Disordered" evidence="1">
    <location>
        <begin position="1"/>
        <end position="43"/>
    </location>
</feature>
<dbReference type="Proteomes" id="UP000061569">
    <property type="component" value="Chromosome"/>
</dbReference>
<name>A0A0S2DD00_LYSEN</name>